<evidence type="ECO:0000256" key="4">
    <source>
        <dbReference type="ARBA" id="ARBA00022833"/>
    </source>
</evidence>
<feature type="compositionally biased region" description="Low complexity" evidence="6">
    <location>
        <begin position="136"/>
        <end position="158"/>
    </location>
</feature>
<dbReference type="InterPro" id="IPR007588">
    <property type="entry name" value="Znf_FLYWCH"/>
</dbReference>
<dbReference type="OrthoDB" id="2311693at2759"/>
<dbReference type="SUPFAM" id="SSF54695">
    <property type="entry name" value="POZ domain"/>
    <property type="match status" value="1"/>
</dbReference>
<dbReference type="FunFam" id="3.30.710.10:FF:000036">
    <property type="entry name" value="Mod(Mdg4), isoform H"/>
    <property type="match status" value="1"/>
</dbReference>
<dbReference type="EMBL" id="AJ586737">
    <property type="protein sequence ID" value="CAE53616.1"/>
    <property type="molecule type" value="Genomic_DNA"/>
</dbReference>
<name>Q70BX7_DROVI</name>
<dbReference type="Gene3D" id="3.30.710.10">
    <property type="entry name" value="Potassium Channel Kv1.1, Chain A"/>
    <property type="match status" value="1"/>
</dbReference>
<reference evidence="8" key="1">
    <citation type="journal article" date="2004" name="Gene">
        <title>Evolution of the trans-splicing Drosophila locus mod(mdg4) in several species of Diptera and Lepidoptera.</title>
        <authorList>
            <person name="Krauss V."/>
            <person name="Dorn R."/>
        </authorList>
    </citation>
    <scope>NUCLEOTIDE SEQUENCE</scope>
</reference>
<feature type="region of interest" description="Disordered" evidence="6">
    <location>
        <begin position="115"/>
        <end position="160"/>
    </location>
</feature>
<feature type="compositionally biased region" description="Pro residues" evidence="6">
    <location>
        <begin position="122"/>
        <end position="135"/>
    </location>
</feature>
<proteinExistence type="predicted"/>
<evidence type="ECO:0000256" key="5">
    <source>
        <dbReference type="ARBA" id="ARBA00023242"/>
    </source>
</evidence>
<accession>Q70BX7</accession>
<dbReference type="AlphaFoldDB" id="Q70BX7"/>
<dbReference type="GO" id="GO:0005634">
    <property type="term" value="C:nucleus"/>
    <property type="evidence" value="ECO:0007669"/>
    <property type="project" value="UniProtKB-SubCell"/>
</dbReference>
<dbReference type="Pfam" id="PF04500">
    <property type="entry name" value="FLYWCH"/>
    <property type="match status" value="1"/>
</dbReference>
<dbReference type="GO" id="GO:0006357">
    <property type="term" value="P:regulation of transcription by RNA polymerase II"/>
    <property type="evidence" value="ECO:0007669"/>
    <property type="project" value="TreeGrafter"/>
</dbReference>
<dbReference type="InterPro" id="IPR051095">
    <property type="entry name" value="Dros_DevTransReg"/>
</dbReference>
<keyword evidence="4" id="KW-0862">Zinc</keyword>
<dbReference type="InterPro" id="IPR000210">
    <property type="entry name" value="BTB/POZ_dom"/>
</dbReference>
<dbReference type="GO" id="GO:0008270">
    <property type="term" value="F:zinc ion binding"/>
    <property type="evidence" value="ECO:0007669"/>
    <property type="project" value="UniProtKB-KW"/>
</dbReference>
<evidence type="ECO:0000256" key="1">
    <source>
        <dbReference type="ARBA" id="ARBA00004123"/>
    </source>
</evidence>
<dbReference type="PANTHER" id="PTHR23110">
    <property type="entry name" value="BTB DOMAIN TRANSCRIPTION FACTOR"/>
    <property type="match status" value="1"/>
</dbReference>
<sequence length="527" mass="57816">MADDEQFSLCWNNFNTNLSAGFHESLCRGDLVDVSLAAEGQIVKAHRLVLSVCSPFFRKMFTQMPSNTHAIVFLNNVSHSALKDLIQFMYCGEVNVKQDALPAFISTAESLQIKGLTDNDPAPQPPQEPTPPPAAPHVQQQQQQQVPAQRVQRQQPRASARYKIETVDDVLGDEKGTTQIVIQTTAAPQATIVQQQQQTQQQQQQHIQTQQLQTATTTTATLVSTNKRSAQRSSLVGSGAVKRSKTSTANVIDPLDSATETVAAAGTTTTQLAPPQQITVQTTVVAANEAKVRQQQQQQQQQQAVAQEEAEYIDLPMELPTKSEPDYSEEHAEVAGDGDTAYVEDDTYGDMRYDDSYFTENEDATGAQAPGNTSTTSVQAAATTSKAVVKQQSQSYSDSSFVDTGAEQSNTEAQAALGDYLPVDAVINAQGQCVLDKCPKLRFIQGQRKSLQLVYDKYAYAKNNEHGATTYWNCRIRRTGLPACNARLSTTRLPKGSYKVCLTRPQHNHPPSRRIARMLESHNPCAR</sequence>
<dbReference type="Pfam" id="PF00651">
    <property type="entry name" value="BTB"/>
    <property type="match status" value="1"/>
</dbReference>
<evidence type="ECO:0000313" key="8">
    <source>
        <dbReference type="EMBL" id="CAE53616.1"/>
    </source>
</evidence>
<keyword evidence="3" id="KW-0863">Zinc-finger</keyword>
<evidence type="ECO:0000256" key="2">
    <source>
        <dbReference type="ARBA" id="ARBA00022723"/>
    </source>
</evidence>
<dbReference type="CDD" id="cd18315">
    <property type="entry name" value="BTB_POZ_BAB-like"/>
    <property type="match status" value="1"/>
</dbReference>
<protein>
    <submittedName>
        <fullName evidence="8">Mod(Mdg4)-h55.6</fullName>
    </submittedName>
</protein>
<evidence type="ECO:0000256" key="3">
    <source>
        <dbReference type="ARBA" id="ARBA00022771"/>
    </source>
</evidence>
<evidence type="ECO:0000259" key="7">
    <source>
        <dbReference type="PROSITE" id="PS50097"/>
    </source>
</evidence>
<evidence type="ECO:0000256" key="6">
    <source>
        <dbReference type="SAM" id="MobiDB-lite"/>
    </source>
</evidence>
<feature type="domain" description="BTB" evidence="7">
    <location>
        <begin position="32"/>
        <end position="98"/>
    </location>
</feature>
<dbReference type="InterPro" id="IPR011333">
    <property type="entry name" value="SKP1/BTB/POZ_sf"/>
</dbReference>
<dbReference type="PANTHER" id="PTHR23110:SF92">
    <property type="entry name" value="MODIFIER OF MDG4"/>
    <property type="match status" value="1"/>
</dbReference>
<keyword evidence="5" id="KW-0539">Nucleus</keyword>
<organism evidence="8">
    <name type="scientific">Drosophila virilis</name>
    <name type="common">Fruit fly</name>
    <dbReference type="NCBI Taxonomy" id="7244"/>
    <lineage>
        <taxon>Eukaryota</taxon>
        <taxon>Metazoa</taxon>
        <taxon>Ecdysozoa</taxon>
        <taxon>Arthropoda</taxon>
        <taxon>Hexapoda</taxon>
        <taxon>Insecta</taxon>
        <taxon>Pterygota</taxon>
        <taxon>Neoptera</taxon>
        <taxon>Endopterygota</taxon>
        <taxon>Diptera</taxon>
        <taxon>Brachycera</taxon>
        <taxon>Muscomorpha</taxon>
        <taxon>Ephydroidea</taxon>
        <taxon>Drosophilidae</taxon>
        <taxon>Drosophila</taxon>
    </lineage>
</organism>
<dbReference type="PROSITE" id="PS50097">
    <property type="entry name" value="BTB"/>
    <property type="match status" value="1"/>
</dbReference>
<keyword evidence="2" id="KW-0479">Metal-binding</keyword>
<dbReference type="SMART" id="SM00225">
    <property type="entry name" value="BTB"/>
    <property type="match status" value="1"/>
</dbReference>
<dbReference type="Gene3D" id="2.20.25.240">
    <property type="match status" value="1"/>
</dbReference>
<comment type="subcellular location">
    <subcellularLocation>
        <location evidence="1">Nucleus</location>
    </subcellularLocation>
</comment>